<dbReference type="InterPro" id="IPR031009">
    <property type="entry name" value="Tcm_partner"/>
</dbReference>
<dbReference type="InterPro" id="IPR029063">
    <property type="entry name" value="SAM-dependent_MTases_sf"/>
</dbReference>
<evidence type="ECO:0000313" key="2">
    <source>
        <dbReference type="Proteomes" id="UP001165652"/>
    </source>
</evidence>
<sequence length="302" mass="33940">MVGGRFVGSKRTEEKLRVVRDYLAAYTKALKGKYFLIYIDAFAGTGDYALDRGDAGLFSGTGDTEGLVTRPGSAKLALELEPGFDKLIFIDKDRDSIASLERIREQNPGKLIEIRAEDSNAAVRAICSDTRWDSRRGRLLGTRAVTFLDPFALSVEWETLVAIGRTRAIDLWYLFPTNAVGRLLANNPEAIRAGWEARLNAILGGPWWREELYAPFSKQPDLFASTECSKEEKRVARPEDVVRRFISKLECHFAYVADRPRDLKRNNQPRFSLVFAVANPSRGAIDLAKRVSDHILKNQTKA</sequence>
<gene>
    <name evidence="1" type="primary">tcmP</name>
    <name evidence="1" type="ORF">PQJ73_13035</name>
</gene>
<dbReference type="SUPFAM" id="SSF53335">
    <property type="entry name" value="S-adenosyl-L-methionine-dependent methyltransferases"/>
    <property type="match status" value="1"/>
</dbReference>
<reference evidence="1" key="1">
    <citation type="journal article" date="2023" name="Microbiol Resour">
        <title>Genome Sequences of Rhodoplanes serenus and Two Thermotolerant Strains, Rhodoplanes tepidamans and 'Rhodoplanes cryptolactis,' Further Refine the Genus.</title>
        <authorList>
            <person name="Rayyan A.A."/>
            <person name="Kyndt J.A."/>
        </authorList>
    </citation>
    <scope>NUCLEOTIDE SEQUENCE</scope>
    <source>
        <strain evidence="1">DSM 9987</strain>
    </source>
</reference>
<organism evidence="1 2">
    <name type="scientific">Rhodoplanes tepidamans</name>
    <name type="common">Rhodoplanes cryptolactis</name>
    <dbReference type="NCBI Taxonomy" id="200616"/>
    <lineage>
        <taxon>Bacteria</taxon>
        <taxon>Pseudomonadati</taxon>
        <taxon>Pseudomonadota</taxon>
        <taxon>Alphaproteobacteria</taxon>
        <taxon>Hyphomicrobiales</taxon>
        <taxon>Nitrobacteraceae</taxon>
        <taxon>Rhodoplanes</taxon>
    </lineage>
</organism>
<comment type="caution">
    <text evidence="1">The sequence shown here is derived from an EMBL/GenBank/DDBJ whole genome shotgun (WGS) entry which is preliminary data.</text>
</comment>
<dbReference type="EMBL" id="JAQQLI010000018">
    <property type="protein sequence ID" value="MDC7786611.1"/>
    <property type="molecule type" value="Genomic_DNA"/>
</dbReference>
<evidence type="ECO:0000313" key="1">
    <source>
        <dbReference type="EMBL" id="MDC7786611.1"/>
    </source>
</evidence>
<name>A0ABT5JAJ3_RHOTP</name>
<dbReference type="Proteomes" id="UP001165652">
    <property type="component" value="Unassembled WGS sequence"/>
</dbReference>
<dbReference type="RefSeq" id="WP_272777460.1">
    <property type="nucleotide sequence ID" value="NZ_JAQQLI010000018.1"/>
</dbReference>
<proteinExistence type="predicted"/>
<keyword evidence="2" id="KW-1185">Reference proteome</keyword>
<protein>
    <submittedName>
        <fullName evidence="1">Three-Cys-motif partner protein TcmP</fullName>
    </submittedName>
</protein>
<accession>A0ABT5JAJ3</accession>
<reference evidence="1" key="2">
    <citation type="submission" date="2023-02" db="EMBL/GenBank/DDBJ databases">
        <authorList>
            <person name="Rayyan A."/>
            <person name="Meyer T."/>
            <person name="Kyndt J.A."/>
        </authorList>
    </citation>
    <scope>NUCLEOTIDE SEQUENCE</scope>
    <source>
        <strain evidence="1">DSM 9987</strain>
    </source>
</reference>
<dbReference type="NCBIfam" id="TIGR04474">
    <property type="entry name" value="tcm_partner"/>
    <property type="match status" value="1"/>
</dbReference>